<dbReference type="Proteomes" id="UP000000370">
    <property type="component" value="Chromosome"/>
</dbReference>
<accession>A9KS89</accession>
<keyword evidence="2" id="KW-1185">Reference proteome</keyword>
<protein>
    <submittedName>
        <fullName evidence="1">Uncharacterized protein</fullName>
    </submittedName>
</protein>
<sequence length="178" mass="19936">MYGDYKLVNTVYGNYRLVETKEVSRKLVTDAYDAEFDIVVKNASGTLVYTSKIQNNAELSIPQLTPGKYTVILSGNDIGQQTKYVDVVSSKTTDVNLGETLTVIGKQVNKYLDNIKTDITLADAKTDNKLEDVKVDNKLMDVREDNKLLDVYLPVKTVPDVKLGNETDPYDIYAVRLN</sequence>
<dbReference type="KEGG" id="cpy:Cphy_1749"/>
<dbReference type="AlphaFoldDB" id="A9KS89"/>
<name>A9KS89_LACP7</name>
<dbReference type="OrthoDB" id="176752at2"/>
<dbReference type="HOGENOM" id="CLU_1508101_0_0_9"/>
<dbReference type="Gene3D" id="2.60.40.1120">
    <property type="entry name" value="Carboxypeptidase-like, regulatory domain"/>
    <property type="match status" value="1"/>
</dbReference>
<evidence type="ECO:0000313" key="1">
    <source>
        <dbReference type="EMBL" id="ABX42121.1"/>
    </source>
</evidence>
<evidence type="ECO:0000313" key="2">
    <source>
        <dbReference type="Proteomes" id="UP000000370"/>
    </source>
</evidence>
<organism evidence="1 2">
    <name type="scientific">Lachnoclostridium phytofermentans (strain ATCC 700394 / DSM 18823 / ISDg)</name>
    <name type="common">Clostridium phytofermentans</name>
    <dbReference type="NCBI Taxonomy" id="357809"/>
    <lineage>
        <taxon>Bacteria</taxon>
        <taxon>Bacillati</taxon>
        <taxon>Bacillota</taxon>
        <taxon>Clostridia</taxon>
        <taxon>Lachnospirales</taxon>
        <taxon>Lachnospiraceae</taxon>
    </lineage>
</organism>
<dbReference type="RefSeq" id="WP_012199775.1">
    <property type="nucleotide sequence ID" value="NC_010001.1"/>
</dbReference>
<reference evidence="2" key="1">
    <citation type="submission" date="2007-11" db="EMBL/GenBank/DDBJ databases">
        <title>Complete genome sequence of Clostridium phytofermentans ISDg.</title>
        <authorList>
            <person name="Leschine S.B."/>
            <person name="Warnick T.A."/>
            <person name="Blanchard J.L."/>
            <person name="Schnell D.J."/>
            <person name="Petit E.L."/>
            <person name="LaTouf W.G."/>
            <person name="Copeland A."/>
            <person name="Lucas S."/>
            <person name="Lapidus A."/>
            <person name="Barry K."/>
            <person name="Glavina del Rio T."/>
            <person name="Dalin E."/>
            <person name="Tice H."/>
            <person name="Pitluck S."/>
            <person name="Kiss H."/>
            <person name="Brettin T."/>
            <person name="Bruce D."/>
            <person name="Detter J.C."/>
            <person name="Han C."/>
            <person name="Kuske C."/>
            <person name="Schmutz J."/>
            <person name="Larimer F."/>
            <person name="Land M."/>
            <person name="Hauser L."/>
            <person name="Kyrpides N."/>
            <person name="Kim E.A."/>
            <person name="Richardson P."/>
        </authorList>
    </citation>
    <scope>NUCLEOTIDE SEQUENCE [LARGE SCALE GENOMIC DNA]</scope>
    <source>
        <strain evidence="2">ATCC 700394 / DSM 18823 / ISDg</strain>
    </source>
</reference>
<proteinExistence type="predicted"/>
<dbReference type="EMBL" id="CP000885">
    <property type="protein sequence ID" value="ABX42121.1"/>
    <property type="molecule type" value="Genomic_DNA"/>
</dbReference>
<gene>
    <name evidence="1" type="ordered locus">Cphy_1749</name>
</gene>